<feature type="compositionally biased region" description="Low complexity" evidence="2">
    <location>
        <begin position="694"/>
        <end position="722"/>
    </location>
</feature>
<accession>A0A4R3LGB1</accession>
<organism evidence="3 5">
    <name type="scientific">Tepidimonas ignava</name>
    <dbReference type="NCBI Taxonomy" id="114249"/>
    <lineage>
        <taxon>Bacteria</taxon>
        <taxon>Pseudomonadati</taxon>
        <taxon>Pseudomonadota</taxon>
        <taxon>Betaproteobacteria</taxon>
        <taxon>Burkholderiales</taxon>
        <taxon>Tepidimonas</taxon>
    </lineage>
</organism>
<dbReference type="Pfam" id="PF03993">
    <property type="entry name" value="DUF349"/>
    <property type="match status" value="1"/>
</dbReference>
<keyword evidence="1" id="KW-0175">Coiled coil</keyword>
<dbReference type="AlphaFoldDB" id="A0A4R3LGB1"/>
<dbReference type="Proteomes" id="UP000295536">
    <property type="component" value="Unassembled WGS sequence"/>
</dbReference>
<evidence type="ECO:0000313" key="3">
    <source>
        <dbReference type="EMBL" id="TCS99032.1"/>
    </source>
</evidence>
<gene>
    <name evidence="3" type="ORF">EDC36_10390</name>
    <name evidence="4" type="ORF">Tigna_00865</name>
</gene>
<dbReference type="EMBL" id="SMAH01000003">
    <property type="protein sequence ID" value="TCS99032.1"/>
    <property type="molecule type" value="Genomic_DNA"/>
</dbReference>
<evidence type="ECO:0000313" key="4">
    <source>
        <dbReference type="EMBL" id="TSE22885.1"/>
    </source>
</evidence>
<dbReference type="InterPro" id="IPR007139">
    <property type="entry name" value="DUF349"/>
</dbReference>
<evidence type="ECO:0000256" key="2">
    <source>
        <dbReference type="SAM" id="MobiDB-lite"/>
    </source>
</evidence>
<dbReference type="Proteomes" id="UP000315577">
    <property type="component" value="Unassembled WGS sequence"/>
</dbReference>
<evidence type="ECO:0000313" key="5">
    <source>
        <dbReference type="Proteomes" id="UP000295536"/>
    </source>
</evidence>
<comment type="caution">
    <text evidence="3">The sequence shown here is derived from an EMBL/GenBank/DDBJ whole genome shotgun (WGS) entry which is preliminary data.</text>
</comment>
<proteinExistence type="predicted"/>
<name>A0A4R3LGB1_9BURK</name>
<feature type="compositionally biased region" description="Low complexity" evidence="2">
    <location>
        <begin position="657"/>
        <end position="683"/>
    </location>
</feature>
<feature type="region of interest" description="Disordered" evidence="2">
    <location>
        <begin position="657"/>
        <end position="728"/>
    </location>
</feature>
<keyword evidence="6" id="KW-1185">Reference proteome</keyword>
<dbReference type="EMBL" id="VJNC01000004">
    <property type="protein sequence ID" value="TSE22885.1"/>
    <property type="molecule type" value="Genomic_DNA"/>
</dbReference>
<evidence type="ECO:0000313" key="6">
    <source>
        <dbReference type="Proteomes" id="UP000315577"/>
    </source>
</evidence>
<reference evidence="4 6" key="2">
    <citation type="submission" date="2019-07" db="EMBL/GenBank/DDBJ databases">
        <title>Tepidimonas ignava SPS-1037 draft genome.</title>
        <authorList>
            <person name="Da Costa M.S."/>
            <person name="Froufe H.J.C."/>
            <person name="Egas C."/>
            <person name="Albuquerque L."/>
        </authorList>
    </citation>
    <scope>NUCLEOTIDE SEQUENCE [LARGE SCALE GENOMIC DNA]</scope>
    <source>
        <strain evidence="4 6">SPS-1037</strain>
    </source>
</reference>
<sequence length="880" mass="94934">MGGLSDNKGLCPLAPCGAGAPDDPVRGPDGRRLVAAAVNTTVLSVPQPTVAELDALTGGAFSAPTSGERAARLRAWLEGQPPIETVRAVYRELATRDKGAAKIVKERLEEHKRQRAQDEAAAQWAARAEALLAQTHFNMADALAWQRDAAKAGAPLSREPLASLRQRLAERIAAIEDLTHRVHVEREAAGLLVQRIDMLSTRPIADAEAAHEALARDVAQWRERAEALVAAPAWGDLEPRHAAQLQATREQVQAVWQAFDAALAQARRARDDAQAALPGVPLWDDEIRTLRGQEVAAAPEAAGAVAVPKAVQAVAQAALLPTLEALERELAEGHTKAMVRLAGELRHLHKLHGRHAGPEVDARAQAALAKAKELEDWARWRADQLREELIAKAEALTQGDGASRPAGKALADAIRALREQWKQVDQGGVPPNQTLWKRFDAACNRAHEALQAWRDSLKAQHEAARQARLALIDEVRAWTAAHAEDEDWKAQLRELHALAERWRQAGHVSEKAYAELQAAWKEAMTAAHARLEAAQADSVQRRQAMIAEAQALAEQPRVRLDAVRELQQRWQAEAQRVPLERRKEQKLWEAFRAPIDAAFARRSAEREQAQAALSAVDAAVLQAARALEEACAQDDAQAIRAAMAALREAALGAAEPAPAPAGQAAAPAEAAPAPAPSDAATRPLVARRGDDRPGVAAPAAAPARDVRPSPRAAAGRAPAGERPSVRPRLGDAAFRAQRQALERAEARLRELAARAHGEAVTALLQAWQQRQPQAVPSAAQLGRSAAAARGRWVQAVEAAPAVDDAAADEALLRLEIAADLPTPAEHLPARRQLQLQLLTRRHEPGPAETWPQDVARVLASAATPARQQRLQAVLKVLLRR</sequence>
<evidence type="ECO:0000256" key="1">
    <source>
        <dbReference type="SAM" id="Coils"/>
    </source>
</evidence>
<reference evidence="3 5" key="1">
    <citation type="submission" date="2019-03" db="EMBL/GenBank/DDBJ databases">
        <title>Genomic Encyclopedia of Type Strains, Phase IV (KMG-IV): sequencing the most valuable type-strain genomes for metagenomic binning, comparative biology and taxonomic classification.</title>
        <authorList>
            <person name="Goeker M."/>
        </authorList>
    </citation>
    <scope>NUCLEOTIDE SEQUENCE [LARGE SCALE GENOMIC DNA]</scope>
    <source>
        <strain evidence="3 5">DSM 12034</strain>
    </source>
</reference>
<protein>
    <submittedName>
        <fullName evidence="3">Uncharacterized protein DUF349</fullName>
    </submittedName>
</protein>
<feature type="coiled-coil region" evidence="1">
    <location>
        <begin position="161"/>
        <end position="224"/>
    </location>
</feature>